<comment type="caution">
    <text evidence="2">The sequence shown here is derived from an EMBL/GenBank/DDBJ whole genome shotgun (WGS) entry which is preliminary data.</text>
</comment>
<feature type="transmembrane region" description="Helical" evidence="1">
    <location>
        <begin position="63"/>
        <end position="88"/>
    </location>
</feature>
<dbReference type="EMBL" id="JABELX010000010">
    <property type="protein sequence ID" value="NNH73444.1"/>
    <property type="molecule type" value="Genomic_DNA"/>
</dbReference>
<organism evidence="2 3">
    <name type="scientific">Nocardia uniformis</name>
    <dbReference type="NCBI Taxonomy" id="53432"/>
    <lineage>
        <taxon>Bacteria</taxon>
        <taxon>Bacillati</taxon>
        <taxon>Actinomycetota</taxon>
        <taxon>Actinomycetes</taxon>
        <taxon>Mycobacteriales</taxon>
        <taxon>Nocardiaceae</taxon>
        <taxon>Nocardia</taxon>
    </lineage>
</organism>
<gene>
    <name evidence="2" type="ORF">HLB23_26920</name>
</gene>
<keyword evidence="1" id="KW-0812">Transmembrane</keyword>
<accession>A0A849C417</accession>
<keyword evidence="1" id="KW-1133">Transmembrane helix</keyword>
<dbReference type="RefSeq" id="WP_067517330.1">
    <property type="nucleotide sequence ID" value="NZ_JABELX010000010.1"/>
</dbReference>
<protein>
    <submittedName>
        <fullName evidence="2">DUF4190 domain-containing protein</fullName>
    </submittedName>
</protein>
<dbReference type="Proteomes" id="UP000586827">
    <property type="component" value="Unassembled WGS sequence"/>
</dbReference>
<reference evidence="2 3" key="1">
    <citation type="submission" date="2020-05" db="EMBL/GenBank/DDBJ databases">
        <title>MicrobeNet Type strains.</title>
        <authorList>
            <person name="Nicholson A.C."/>
        </authorList>
    </citation>
    <scope>NUCLEOTIDE SEQUENCE [LARGE SCALE GENOMIC DNA]</scope>
    <source>
        <strain evidence="2 3">JCM 3224</strain>
    </source>
</reference>
<evidence type="ECO:0000313" key="2">
    <source>
        <dbReference type="EMBL" id="NNH73444.1"/>
    </source>
</evidence>
<evidence type="ECO:0000313" key="3">
    <source>
        <dbReference type="Proteomes" id="UP000586827"/>
    </source>
</evidence>
<keyword evidence="1" id="KW-0472">Membrane</keyword>
<proteinExistence type="predicted"/>
<feature type="transmembrane region" description="Helical" evidence="1">
    <location>
        <begin position="20"/>
        <end position="42"/>
    </location>
</feature>
<evidence type="ECO:0000256" key="1">
    <source>
        <dbReference type="SAM" id="Phobius"/>
    </source>
</evidence>
<dbReference type="AlphaFoldDB" id="A0A849C417"/>
<sequence length="92" mass="9570">MSIEHQPIGTPIEHPHATTVLLLGTLSVFCCGALGPVAWALGRRAMNEIDASGGAFGGRIQVMVGYILGIVGTILMIFVAFLFLMMLIGGGA</sequence>
<keyword evidence="3" id="KW-1185">Reference proteome</keyword>
<name>A0A849C417_9NOCA</name>